<evidence type="ECO:0008006" key="4">
    <source>
        <dbReference type="Google" id="ProtNLM"/>
    </source>
</evidence>
<dbReference type="AlphaFoldDB" id="A0A085W533"/>
<dbReference type="RefSeq" id="WP_044197123.1">
    <property type="nucleotide sequence ID" value="NZ_JMCB01000020.1"/>
</dbReference>
<keyword evidence="3" id="KW-1185">Reference proteome</keyword>
<dbReference type="EMBL" id="JMCB01000020">
    <property type="protein sequence ID" value="KFE62796.1"/>
    <property type="molecule type" value="Genomic_DNA"/>
</dbReference>
<sequence length="124" mass="13393">MKPSSKRMLLPALAASAVLCACGGVKVRYVDESRLPEPKPADCQLDIFVKNPPDRAHEVYGEISYKQAVKTMVGGASTNSGSRREAIEALRPKACELGADALLFTEEDHDRVNVTASLITYTGQ</sequence>
<gene>
    <name evidence="2" type="ORF">DB31_3910</name>
</gene>
<feature type="chain" id="PRO_5001799392" description="Lipoprotein" evidence="1">
    <location>
        <begin position="22"/>
        <end position="124"/>
    </location>
</feature>
<evidence type="ECO:0000313" key="2">
    <source>
        <dbReference type="EMBL" id="KFE62796.1"/>
    </source>
</evidence>
<comment type="caution">
    <text evidence="2">The sequence shown here is derived from an EMBL/GenBank/DDBJ whole genome shotgun (WGS) entry which is preliminary data.</text>
</comment>
<keyword evidence="1" id="KW-0732">Signal</keyword>
<proteinExistence type="predicted"/>
<organism evidence="2 3">
    <name type="scientific">Hyalangium minutum</name>
    <dbReference type="NCBI Taxonomy" id="394096"/>
    <lineage>
        <taxon>Bacteria</taxon>
        <taxon>Pseudomonadati</taxon>
        <taxon>Myxococcota</taxon>
        <taxon>Myxococcia</taxon>
        <taxon>Myxococcales</taxon>
        <taxon>Cystobacterineae</taxon>
        <taxon>Archangiaceae</taxon>
        <taxon>Hyalangium</taxon>
    </lineage>
</organism>
<evidence type="ECO:0000256" key="1">
    <source>
        <dbReference type="SAM" id="SignalP"/>
    </source>
</evidence>
<name>A0A085W533_9BACT</name>
<reference evidence="2 3" key="1">
    <citation type="submission" date="2014-04" db="EMBL/GenBank/DDBJ databases">
        <title>Genome assembly of Hyalangium minutum DSM 14724.</title>
        <authorList>
            <person name="Sharma G."/>
            <person name="Subramanian S."/>
        </authorList>
    </citation>
    <scope>NUCLEOTIDE SEQUENCE [LARGE SCALE GENOMIC DNA]</scope>
    <source>
        <strain evidence="2 3">DSM 14724</strain>
    </source>
</reference>
<dbReference type="PROSITE" id="PS51257">
    <property type="entry name" value="PROKAR_LIPOPROTEIN"/>
    <property type="match status" value="1"/>
</dbReference>
<evidence type="ECO:0000313" key="3">
    <source>
        <dbReference type="Proteomes" id="UP000028725"/>
    </source>
</evidence>
<accession>A0A085W533</accession>
<dbReference type="Proteomes" id="UP000028725">
    <property type="component" value="Unassembled WGS sequence"/>
</dbReference>
<protein>
    <recommendedName>
        <fullName evidence="4">Lipoprotein</fullName>
    </recommendedName>
</protein>
<feature type="signal peptide" evidence="1">
    <location>
        <begin position="1"/>
        <end position="21"/>
    </location>
</feature>